<reference evidence="2" key="2">
    <citation type="submission" date="2015-03" db="UniProtKB">
        <authorList>
            <consortium name="EnsemblPlants"/>
        </authorList>
    </citation>
    <scope>IDENTIFICATION</scope>
</reference>
<dbReference type="Gramene" id="Bo4g014640.1">
    <property type="protein sequence ID" value="Bo4g014640.1"/>
    <property type="gene ID" value="Bo4g014640"/>
</dbReference>
<feature type="region of interest" description="Disordered" evidence="1">
    <location>
        <begin position="767"/>
        <end position="810"/>
    </location>
</feature>
<feature type="compositionally biased region" description="Basic and acidic residues" evidence="1">
    <location>
        <begin position="479"/>
        <end position="501"/>
    </location>
</feature>
<dbReference type="Proteomes" id="UP000032141">
    <property type="component" value="Chromosome C4"/>
</dbReference>
<accession>A0A0D3BP79</accession>
<dbReference type="EnsemblPlants" id="Bo4g014640.1">
    <property type="protein sequence ID" value="Bo4g014640.1"/>
    <property type="gene ID" value="Bo4g014640"/>
</dbReference>
<evidence type="ECO:0000313" key="3">
    <source>
        <dbReference type="Proteomes" id="UP000032141"/>
    </source>
</evidence>
<name>A0A0D3BP79_BRAOL</name>
<feature type="region of interest" description="Disordered" evidence="1">
    <location>
        <begin position="1008"/>
        <end position="1032"/>
    </location>
</feature>
<protein>
    <submittedName>
        <fullName evidence="2">Uncharacterized protein</fullName>
    </submittedName>
</protein>
<evidence type="ECO:0000313" key="2">
    <source>
        <dbReference type="EnsemblPlants" id="Bo4g014640.1"/>
    </source>
</evidence>
<dbReference type="eggNOG" id="ENOG502QSSK">
    <property type="taxonomic scope" value="Eukaryota"/>
</dbReference>
<feature type="compositionally biased region" description="Low complexity" evidence="1">
    <location>
        <begin position="776"/>
        <end position="809"/>
    </location>
</feature>
<evidence type="ECO:0000256" key="1">
    <source>
        <dbReference type="SAM" id="MobiDB-lite"/>
    </source>
</evidence>
<feature type="compositionally biased region" description="Basic and acidic residues" evidence="1">
    <location>
        <begin position="1687"/>
        <end position="1708"/>
    </location>
</feature>
<dbReference type="PANTHER" id="PTHR16897">
    <property type="entry name" value="OS10G0105400 PROTEIN"/>
    <property type="match status" value="1"/>
</dbReference>
<keyword evidence="3" id="KW-1185">Reference proteome</keyword>
<dbReference type="PANTHER" id="PTHR16897:SF17">
    <property type="entry name" value="C2H2-TYPE DOMAIN-CONTAINING PROTEIN"/>
    <property type="match status" value="1"/>
</dbReference>
<sequence>MLGLSHKDDHSSSGFWSSDVDGVSYKQLDKFWSELSPRARQELLRIDRQALFEQARKSMCCSRCNSLLLECFLQIVSQGSSKSSPKDQTFLSRNFCNTSAVSQWGGLTAARDGSLTVLDCYLYAKSFKALQNVFESARVRERERELLYPDACGGDGRVWISQGYGKGYGTRDSCALHTTWLSCETLVDFWSALEDESRQSLFTMKEEDFIDRLTSRFDCKKFCRDCRKNVIREFKSLKELKRMQRKPQCTEWFCAADTAFQYQVGSNSVRADWSQHFTENAGYHQFEWAIGTEKGEIDILEFKRVGSNRSAQASGLDLHGLKECYITLRAFKKNGRSSEISVKAHALGCQQCVHSRLVVGDGFVTIKRGKCIRMFFEHAEEVEEEENEVAMDKDGNELDGECFRPQKHAKSPELAREFLLDAAMVIFKEQVEKAFRDGTARQNAHIIFICLSSKLLEQRVHVACKEIITLEKQNKLLEEEEKEKREEEERKERKRTKEREKKLRRKERLKEKEQKNPKFIDKEREKRAEEGSVNLDEESNNTINCEDTGIETGDVELSSPGTPDDQDGECLDGCITSTAETHYSDSTDKEIIDHENGCCTNDSPGPVHQTERLWIERSSRHPNGSNKNLRVKALKAGGKPNSIRSHQGFQCSEKRNGERYDDHSCSYKPSNGYWEKAESNISAARGMPVTVRKVLDSTQLKHPRNSSHSDAEEVVDVSFAVKLADTQAECNASEKLGSDCIRFSGNCINPIEEDKKMEVHLISKNGDMYSKDPIMSRSSSSDNCSSCLSEGDSNTSSSNSRNTGSSPMSDLEEKLVDNEMHHCHEKMIEKETEKSIDERDLLRIKKMSNHPAENEESKLSETPSTVLSQSMDNTVPSVITGSYPSQPQSMMFPQMLNQSIPVPVFQSPATMGYYHQAPVSWSAAPANGLMPFPHPNHYVYAGTLGYSLNGDSPLCLQYGTPLNHSATPFYNSGPAPLFHPFAEINTMNNTVEQVLTLEPLERSYLKEAEDEREINRMSPVKTPSRRGQETDSGEDFSLFHFGGPVALSTASRSNPANPKDGVLGDFSLQFSGDHLFGDNNKKKKERTVGEEYNLFAETAAASESHRNRLRRVSFPIQSQFLIRFLPSLPPSKGSQSGENIVIGLFDEDHWLVKIRDECYMAHKDDHSSSGFWSSDVDGVSYIQLHKFWSELSPKAKQKLLRIDRQALFEQARKNMCCSRCHGLLLEGFLQIVSLQQKKGSSKDQNNYNNSSALSNPDAHQWGGITATRDESLTLLDCYLYPKSFKVLQTVFESARARERERELLYPDACGGDGRVWISQSYGKGHGTREACALHTRWLSCDTLVDFYSALEDQSRQSLFTMKEEDFIGMLTSSNMFTFQTTDSTVRSFVETAEKMLSESLKRLRNLNESNGKHNVPNGSVLRIQLFNIRSFVFLNIFIPVDSCTLYYKSRFTRTPKKLIFQGRMRSLIAISQVGVDSVRADWSQNFTENAGYHQFEWAIGTDKGESDILDFRRVGSNRSAQVSGLNLHGLKECYITLRAFKKNGCSSEVSVKAHALGCQQCVHSRLVVGDGFVSIRRGKCIRMFFEHAEEVEEEENELDKDGNELDGECFRPQKHAKSPELAREFLLDAATVIFKEQVEKAFRDGTARQNAHSIFVCLSSKLLEQRVYVACKEIITLEKQKKLLEEEEKEKLEEEERKERKRTKEREKKLRKKERLKEKEREKEQKNPKFIEAMLPNLSREEEGSMNLDEESSNIINCEESGTETGDVELSPPDSPDDEDSECLDGCITSTADAHYSDSTDREIIDHENGYCSNDRQRPVHQTERLWKEVQRDHALRWSEKCRYPENASFVDMAETRYCNGSLELSARHLNGSNKNMRVKALKAGGKPNSIRSGGRYDDHSCSNKPINGYWQKAESNISATRGMPVTVRKVLDSTQLKHPRNSSHSDAPPVTCSTFKAEEVEDVSSAVKLADAQSECNASEKLGNANHRDYSTEEGKKMLTSKNDVLYSKDPIMSRTSSSDNCSSCLSEGDSNTASSNSGNSESSPMSDPEDASQHFEGRENLLGTENSVHDCHEEMIQKETEKSVDERDLLRIKKMSNHPAENGESEKSGTPFTVLSQSIDNTVPTVNTGSYLSQPQSMMFPQMQSIPLPVFQSPATMGYYHQAPVSWSAAPANGLMPFPHPNHYVYAGPLAYSLNGESPLCVPYGTPLNHSATPFFHSGPAPMFYPFAEINTMNTVDQVQTLEPADENKINGFSQVETRSISGWETDSGEDFSLFHFSGPVAGSNSIPADSIGILGDFSLQLSGDHAFGNHTMKKKESTVGEEYSLFAESNSLRFSIF</sequence>
<reference evidence="2 3" key="1">
    <citation type="journal article" date="2014" name="Genome Biol.">
        <title>Transcriptome and methylome profiling reveals relics of genome dominance in the mesopolyploid Brassica oleracea.</title>
        <authorList>
            <person name="Parkin I.A."/>
            <person name="Koh C."/>
            <person name="Tang H."/>
            <person name="Robinson S.J."/>
            <person name="Kagale S."/>
            <person name="Clarke W.E."/>
            <person name="Town C.D."/>
            <person name="Nixon J."/>
            <person name="Krishnakumar V."/>
            <person name="Bidwell S.L."/>
            <person name="Denoeud F."/>
            <person name="Belcram H."/>
            <person name="Links M.G."/>
            <person name="Just J."/>
            <person name="Clarke C."/>
            <person name="Bender T."/>
            <person name="Huebert T."/>
            <person name="Mason A.S."/>
            <person name="Pires J.C."/>
            <person name="Barker G."/>
            <person name="Moore J."/>
            <person name="Walley P.G."/>
            <person name="Manoli S."/>
            <person name="Batley J."/>
            <person name="Edwards D."/>
            <person name="Nelson M.N."/>
            <person name="Wang X."/>
            <person name="Paterson A.H."/>
            <person name="King G."/>
            <person name="Bancroft I."/>
            <person name="Chalhoub B."/>
            <person name="Sharpe A.G."/>
        </authorList>
    </citation>
    <scope>NUCLEOTIDE SEQUENCE</scope>
    <source>
        <strain evidence="2 3">cv. TO1000</strain>
    </source>
</reference>
<organism evidence="2 3">
    <name type="scientific">Brassica oleracea var. oleracea</name>
    <dbReference type="NCBI Taxonomy" id="109376"/>
    <lineage>
        <taxon>Eukaryota</taxon>
        <taxon>Viridiplantae</taxon>
        <taxon>Streptophyta</taxon>
        <taxon>Embryophyta</taxon>
        <taxon>Tracheophyta</taxon>
        <taxon>Spermatophyta</taxon>
        <taxon>Magnoliopsida</taxon>
        <taxon>eudicotyledons</taxon>
        <taxon>Gunneridae</taxon>
        <taxon>Pentapetalae</taxon>
        <taxon>rosids</taxon>
        <taxon>malvids</taxon>
        <taxon>Brassicales</taxon>
        <taxon>Brassicaceae</taxon>
        <taxon>Brassiceae</taxon>
        <taxon>Brassica</taxon>
    </lineage>
</organism>
<feature type="region of interest" description="Disordered" evidence="1">
    <location>
        <begin position="1687"/>
        <end position="1782"/>
    </location>
</feature>
<feature type="region of interest" description="Disordered" evidence="1">
    <location>
        <begin position="479"/>
        <end position="552"/>
    </location>
</feature>
<feature type="compositionally biased region" description="Low complexity" evidence="1">
    <location>
        <begin position="2015"/>
        <end position="2048"/>
    </location>
</feature>
<feature type="region of interest" description="Disordered" evidence="1">
    <location>
        <begin position="2011"/>
        <end position="2055"/>
    </location>
</feature>
<dbReference type="HOGENOM" id="CLU_229776_0_0_1"/>
<feature type="compositionally biased region" description="Basic and acidic residues" evidence="1">
    <location>
        <begin position="508"/>
        <end position="530"/>
    </location>
</feature>
<feature type="compositionally biased region" description="Basic and acidic residues" evidence="1">
    <location>
        <begin position="1715"/>
        <end position="1729"/>
    </location>
</feature>
<dbReference type="STRING" id="109376.A0A0D3BP79"/>
<feature type="region of interest" description="Disordered" evidence="1">
    <location>
        <begin position="848"/>
        <end position="868"/>
    </location>
</feature>
<proteinExistence type="predicted"/>